<evidence type="ECO:0000256" key="3">
    <source>
        <dbReference type="ARBA" id="ARBA00023163"/>
    </source>
</evidence>
<reference evidence="6 7" key="1">
    <citation type="submission" date="2015-03" db="EMBL/GenBank/DDBJ databases">
        <authorList>
            <person name="Zheng J."/>
            <person name="Ganezle M."/>
        </authorList>
    </citation>
    <scope>NUCLEOTIDE SEQUENCE [LARGE SCALE GENOMIC DNA]</scope>
    <source>
        <strain evidence="6 7">LP38</strain>
    </source>
</reference>
<dbReference type="InterPro" id="IPR011991">
    <property type="entry name" value="ArsR-like_HTH"/>
</dbReference>
<dbReference type="PANTHER" id="PTHR43132:SF6">
    <property type="entry name" value="HTH-TYPE TRANSCRIPTIONAL REPRESSOR CZRA"/>
    <property type="match status" value="1"/>
</dbReference>
<proteinExistence type="predicted"/>
<dbReference type="EMBL" id="BJZI01000014">
    <property type="protein sequence ID" value="GEO66793.1"/>
    <property type="molecule type" value="Genomic_DNA"/>
</dbReference>
<dbReference type="InterPro" id="IPR001845">
    <property type="entry name" value="HTH_ArsR_DNA-bd_dom"/>
</dbReference>
<reference evidence="5 8" key="2">
    <citation type="submission" date="2019-07" db="EMBL/GenBank/DDBJ databases">
        <title>Whole genome shotgun sequence of Lactobacillus spicheri NBRC 107155.</title>
        <authorList>
            <person name="Hosoyama A."/>
            <person name="Uohara A."/>
            <person name="Ohji S."/>
            <person name="Ichikawa N."/>
        </authorList>
    </citation>
    <scope>NUCLEOTIDE SEQUENCE [LARGE SCALE GENOMIC DNA]</scope>
    <source>
        <strain evidence="5 8">NBRC 107155</strain>
    </source>
</reference>
<dbReference type="NCBIfam" id="NF033788">
    <property type="entry name" value="HTH_metalloreg"/>
    <property type="match status" value="1"/>
</dbReference>
<dbReference type="SUPFAM" id="SSF46785">
    <property type="entry name" value="Winged helix' DNA-binding domain"/>
    <property type="match status" value="1"/>
</dbReference>
<evidence type="ECO:0000313" key="6">
    <source>
        <dbReference type="EMBL" id="KJW13662.1"/>
    </source>
</evidence>
<dbReference type="InterPro" id="IPR051011">
    <property type="entry name" value="Metal_resp_trans_reg"/>
</dbReference>
<sequence length="108" mass="12205">MSQEHLLAAAAVKLPNDRELAPILAIFKAISDPTRMKIVLLIAKQPFSVNEIANRLAISQSAVSHQLQTLRQLALVEGVRQGKEIHYRLTDQHIVEIYELTKHHVTEH</sequence>
<dbReference type="PANTHER" id="PTHR43132">
    <property type="entry name" value="ARSENICAL RESISTANCE OPERON REPRESSOR ARSR-RELATED"/>
    <property type="match status" value="1"/>
</dbReference>
<keyword evidence="3" id="KW-0804">Transcription</keyword>
<comment type="caution">
    <text evidence="6">The sequence shown here is derived from an EMBL/GenBank/DDBJ whole genome shotgun (WGS) entry which is preliminary data.</text>
</comment>
<evidence type="ECO:0000256" key="2">
    <source>
        <dbReference type="ARBA" id="ARBA00023125"/>
    </source>
</evidence>
<dbReference type="Proteomes" id="UP000033491">
    <property type="component" value="Unassembled WGS sequence"/>
</dbReference>
<dbReference type="PATRIC" id="fig|216463.3.peg.2170"/>
<gene>
    <name evidence="5" type="ORF">LSP04_12120</name>
    <name evidence="6" type="ORF">VC81_01850</name>
</gene>
<keyword evidence="2" id="KW-0238">DNA-binding</keyword>
<feature type="domain" description="HTH arsR-type" evidence="4">
    <location>
        <begin position="15"/>
        <end position="108"/>
    </location>
</feature>
<evidence type="ECO:0000256" key="1">
    <source>
        <dbReference type="ARBA" id="ARBA00023015"/>
    </source>
</evidence>
<dbReference type="SMART" id="SM00418">
    <property type="entry name" value="HTH_ARSR"/>
    <property type="match status" value="1"/>
</dbReference>
<dbReference type="OrthoDB" id="9794330at2"/>
<evidence type="ECO:0000313" key="7">
    <source>
        <dbReference type="Proteomes" id="UP000033491"/>
    </source>
</evidence>
<dbReference type="PROSITE" id="PS50987">
    <property type="entry name" value="HTH_ARSR_2"/>
    <property type="match status" value="1"/>
</dbReference>
<dbReference type="GO" id="GO:0003700">
    <property type="term" value="F:DNA-binding transcription factor activity"/>
    <property type="evidence" value="ECO:0007669"/>
    <property type="project" value="InterPro"/>
</dbReference>
<keyword evidence="8" id="KW-1185">Reference proteome</keyword>
<dbReference type="Proteomes" id="UP000321691">
    <property type="component" value="Unassembled WGS sequence"/>
</dbReference>
<dbReference type="InterPro" id="IPR036390">
    <property type="entry name" value="WH_DNA-bd_sf"/>
</dbReference>
<protein>
    <submittedName>
        <fullName evidence="5">Transcriptional regulator</fullName>
    </submittedName>
</protein>
<dbReference type="Gene3D" id="1.10.10.10">
    <property type="entry name" value="Winged helix-like DNA-binding domain superfamily/Winged helix DNA-binding domain"/>
    <property type="match status" value="1"/>
</dbReference>
<accession>A0A0F3RXX2</accession>
<dbReference type="STRING" id="216463.VC81_01850"/>
<keyword evidence="1" id="KW-0805">Transcription regulation</keyword>
<evidence type="ECO:0000313" key="5">
    <source>
        <dbReference type="EMBL" id="GEO66793.1"/>
    </source>
</evidence>
<dbReference type="EMBL" id="JZCR01000005">
    <property type="protein sequence ID" value="KJW13662.1"/>
    <property type="molecule type" value="Genomic_DNA"/>
</dbReference>
<dbReference type="Pfam" id="PF01022">
    <property type="entry name" value="HTH_5"/>
    <property type="match status" value="1"/>
</dbReference>
<dbReference type="AlphaFoldDB" id="A0A0F3RXX2"/>
<dbReference type="CDD" id="cd00090">
    <property type="entry name" value="HTH_ARSR"/>
    <property type="match status" value="1"/>
</dbReference>
<organism evidence="6 7">
    <name type="scientific">Levilactobacillus spicheri</name>
    <dbReference type="NCBI Taxonomy" id="216463"/>
    <lineage>
        <taxon>Bacteria</taxon>
        <taxon>Bacillati</taxon>
        <taxon>Bacillota</taxon>
        <taxon>Bacilli</taxon>
        <taxon>Lactobacillales</taxon>
        <taxon>Lactobacillaceae</taxon>
        <taxon>Levilactobacillus</taxon>
    </lineage>
</organism>
<dbReference type="GO" id="GO:0003677">
    <property type="term" value="F:DNA binding"/>
    <property type="evidence" value="ECO:0007669"/>
    <property type="project" value="UniProtKB-KW"/>
</dbReference>
<dbReference type="PRINTS" id="PR00778">
    <property type="entry name" value="HTHARSR"/>
</dbReference>
<dbReference type="InterPro" id="IPR036388">
    <property type="entry name" value="WH-like_DNA-bd_sf"/>
</dbReference>
<evidence type="ECO:0000259" key="4">
    <source>
        <dbReference type="PROSITE" id="PS50987"/>
    </source>
</evidence>
<dbReference type="RefSeq" id="WP_045806453.1">
    <property type="nucleotide sequence ID" value="NZ_BJZI01000014.1"/>
</dbReference>
<evidence type="ECO:0000313" key="8">
    <source>
        <dbReference type="Proteomes" id="UP000321691"/>
    </source>
</evidence>
<name>A0A0F3RXX2_9LACO</name>